<evidence type="ECO:0000259" key="4">
    <source>
        <dbReference type="Pfam" id="PF08353"/>
    </source>
</evidence>
<keyword evidence="2" id="KW-0961">Cell wall biogenesis/degradation</keyword>
<feature type="active site" evidence="2">
    <location>
        <position position="369"/>
    </location>
</feature>
<dbReference type="EMBL" id="ACKU01000007">
    <property type="protein sequence ID" value="EER75298.1"/>
    <property type="molecule type" value="Genomic_DNA"/>
</dbReference>
<protein>
    <recommendedName>
        <fullName evidence="2">Lipid II isoglutaminyl synthase (glutamine-hydrolyzing) subunit MurT</fullName>
        <ecNumber evidence="2">6.3.5.13</ecNumber>
    </recommendedName>
</protein>
<dbReference type="GO" id="GO:0140282">
    <property type="term" value="F:carbon-nitrogen ligase activity on lipid II"/>
    <property type="evidence" value="ECO:0007669"/>
    <property type="project" value="UniProtKB-UniRule"/>
</dbReference>
<dbReference type="GO" id="GO:0005524">
    <property type="term" value="F:ATP binding"/>
    <property type="evidence" value="ECO:0007669"/>
    <property type="project" value="UniProtKB-UniRule"/>
</dbReference>
<comment type="catalytic activity">
    <reaction evidence="2">
        <text>beta-D-GlcNAc-(1-&gt;4)-Mur2Ac(oyl-L-Ala-gamma-D-O-P-Glu-L-Lys-D-Ala-D-Ala)-di-trans,octa-cis-undecaprenyl diphosphate + NH4(+) = beta-D-GlcNAc-(1-&gt;4)-Mur2Ac(oyl-L-Ala-D-isoglutaminyl-L-Lys-D-Ala-D-Ala)-di-trans,octa-cis-undecaprenyl diphosphate + phosphate + H(+)</text>
        <dbReference type="Rhea" id="RHEA:57932"/>
        <dbReference type="ChEBI" id="CHEBI:15378"/>
        <dbReference type="ChEBI" id="CHEBI:28938"/>
        <dbReference type="ChEBI" id="CHEBI:43474"/>
        <dbReference type="ChEBI" id="CHEBI:62233"/>
        <dbReference type="ChEBI" id="CHEBI:143132"/>
    </reaction>
</comment>
<organism evidence="5 6">
    <name type="scientific">Weissella paramesenteroides ATCC 33313</name>
    <dbReference type="NCBI Taxonomy" id="585506"/>
    <lineage>
        <taxon>Bacteria</taxon>
        <taxon>Bacillati</taxon>
        <taxon>Bacillota</taxon>
        <taxon>Bacilli</taxon>
        <taxon>Lactobacillales</taxon>
        <taxon>Lactobacillaceae</taxon>
        <taxon>Weissella</taxon>
    </lineage>
</organism>
<dbReference type="AlphaFoldDB" id="C5R966"/>
<comment type="similarity">
    <text evidence="2">Belongs to the MurCDEF family. MurT subfamily.</text>
</comment>
<comment type="function">
    <text evidence="2">The lipid II isoglutaminyl synthase complex catalyzes the formation of alpha-D-isoglutamine in the cell wall lipid II stem peptide. The MurT subunit catalyzes the ATP-dependent amidation of D-glutamate residue of lipid II, converting it to an isoglutamine residue.</text>
</comment>
<dbReference type="EC" id="6.3.5.13" evidence="2"/>
<feature type="domain" description="Mur ligase central" evidence="3">
    <location>
        <begin position="65"/>
        <end position="294"/>
    </location>
</feature>
<reference evidence="5 6" key="1">
    <citation type="submission" date="2009-04" db="EMBL/GenBank/DDBJ databases">
        <authorList>
            <person name="Qin X."/>
            <person name="Bachman B."/>
            <person name="Battles P."/>
            <person name="Bell A."/>
            <person name="Bess C."/>
            <person name="Bickham C."/>
            <person name="Chaboub L."/>
            <person name="Chen D."/>
            <person name="Coyle M."/>
            <person name="Deiros D.R."/>
            <person name="Dinh H."/>
            <person name="Forbes L."/>
            <person name="Fowler G."/>
            <person name="Francisco L."/>
            <person name="Fu Q."/>
            <person name="Gubbala S."/>
            <person name="Hale W."/>
            <person name="Han Y."/>
            <person name="Hemphill L."/>
            <person name="Highlander S.K."/>
            <person name="Hirani K."/>
            <person name="Hogues M."/>
            <person name="Jackson L."/>
            <person name="Jakkamsetti A."/>
            <person name="Javaid M."/>
            <person name="Jiang H."/>
            <person name="Korchina V."/>
            <person name="Kovar C."/>
            <person name="Lara F."/>
            <person name="Lee S."/>
            <person name="Mata R."/>
            <person name="Mathew T."/>
            <person name="Moen C."/>
            <person name="Morales K."/>
            <person name="Munidasa M."/>
            <person name="Nazareth L."/>
            <person name="Ngo R."/>
            <person name="Nguyen L."/>
            <person name="Okwuonu G."/>
            <person name="Ongeri F."/>
            <person name="Patil S."/>
            <person name="Petrosino J."/>
            <person name="Pham C."/>
            <person name="Pham P."/>
            <person name="Pu L.-L."/>
            <person name="Puazo M."/>
            <person name="Raj R."/>
            <person name="Reid J."/>
            <person name="Rouhana J."/>
            <person name="Saada N."/>
            <person name="Shang Y."/>
            <person name="Simmons D."/>
            <person name="Thornton R."/>
            <person name="Warren J."/>
            <person name="Weissenberger G."/>
            <person name="Zhang J."/>
            <person name="Zhang L."/>
            <person name="Zhou C."/>
            <person name="Zhu D."/>
            <person name="Muzny D."/>
            <person name="Worley K."/>
            <person name="Gibbs R."/>
        </authorList>
    </citation>
    <scope>NUCLEOTIDE SEQUENCE [LARGE SCALE GENOMIC DNA]</scope>
    <source>
        <strain evidence="5 6">ATCC 33313</strain>
    </source>
</reference>
<evidence type="ECO:0000313" key="5">
    <source>
        <dbReference type="EMBL" id="EER75298.1"/>
    </source>
</evidence>
<dbReference type="InterPro" id="IPR013564">
    <property type="entry name" value="MurT_C"/>
</dbReference>
<dbReference type="eggNOG" id="COG0771">
    <property type="taxonomic scope" value="Bacteria"/>
</dbReference>
<comment type="caution">
    <text evidence="5">The sequence shown here is derived from an EMBL/GenBank/DDBJ whole genome shotgun (WGS) entry which is preliminary data.</text>
</comment>
<comment type="catalytic activity">
    <reaction evidence="2">
        <text>beta-D-GlcNAc-(1-&gt;4)-Mur2Ac(oyl-L-Ala-gamma-D-Glu-L-Lys-D-Ala-D-Ala)-di-trans,octa-cis-undecaprenyl diphosphate + L-glutamine + ATP + H2O = beta-D-GlcNAc-(1-&gt;4)-Mur2Ac(oyl-L-Ala-D-isoglutaminyl-L-Lys-D-Ala-D-Ala)-di-trans,octa-cis-undecaprenyl diphosphate + L-glutamate + ADP + phosphate + H(+)</text>
        <dbReference type="Rhea" id="RHEA:57928"/>
        <dbReference type="ChEBI" id="CHEBI:15377"/>
        <dbReference type="ChEBI" id="CHEBI:15378"/>
        <dbReference type="ChEBI" id="CHEBI:29985"/>
        <dbReference type="ChEBI" id="CHEBI:30616"/>
        <dbReference type="ChEBI" id="CHEBI:43474"/>
        <dbReference type="ChEBI" id="CHEBI:58359"/>
        <dbReference type="ChEBI" id="CHEBI:60033"/>
        <dbReference type="ChEBI" id="CHEBI:62233"/>
        <dbReference type="ChEBI" id="CHEBI:456216"/>
        <dbReference type="EC" id="6.3.5.13"/>
    </reaction>
</comment>
<dbReference type="GO" id="GO:0071555">
    <property type="term" value="P:cell wall organization"/>
    <property type="evidence" value="ECO:0007669"/>
    <property type="project" value="UniProtKB-KW"/>
</dbReference>
<comment type="subunit">
    <text evidence="2">Forms a heterodimer with GatD.</text>
</comment>
<comment type="caution">
    <text evidence="2">Lacks conserved residue(s) required for the propagation of feature annotation.</text>
</comment>
<evidence type="ECO:0000256" key="2">
    <source>
        <dbReference type="HAMAP-Rule" id="MF_02214"/>
    </source>
</evidence>
<dbReference type="InterPro" id="IPR043703">
    <property type="entry name" value="Lipid_II_synth_MurT"/>
</dbReference>
<sequence length="460" mass="51005">MISKHKQEDNMSLKSGLATLVGKGTYAVLHDVLHRGGTSLPGKLATKIDPNVMQSYAEKYDVILITGTNGKTLTTTLTTRVLREKYADVITNPSGSNMMQGITGTMLTAKVTDKKQRPVALLEVDEANVAAVAKQLKPKAFVLTNIFRDQMDRYGEIYTTYEKILKGIRLFPEATVIANADSPIFMRGDLPNPKVYYGFEHVPATGDMKAPHNTDGVLSPTDNSILHYHFMTFGNQGDYFSVTDDFKRPALNYAVTKLNKLTPISSNFDIDGKTFQIEIGGMYNIYNALAAYAVGRYMGVSVAQIQRAFSSNAQIFGRQEAVKVDDKEVTIVLIKNPVGANQVIDMMKTDDQPFSIIALLNANYADGIDTSWIWDANFESLHDTGIQAVATGGERYKDLYVRLKMAGFGDHPVYQDLKQIVTAIKSMPTKRVYILATYTAMLQLRAELKQQNYIHTGMGE</sequence>
<dbReference type="GO" id="GO:0016881">
    <property type="term" value="F:acid-amino acid ligase activity"/>
    <property type="evidence" value="ECO:0007669"/>
    <property type="project" value="InterPro"/>
</dbReference>
<dbReference type="PANTHER" id="PTHR23135:SF7">
    <property type="entry name" value="LIPID II ISOGLUTAMINYL SYNTHASE (GLUTAMINE-HYDROLYZING) SUBUNIT MURT"/>
    <property type="match status" value="1"/>
</dbReference>
<keyword evidence="2" id="KW-0067">ATP-binding</keyword>
<gene>
    <name evidence="5" type="primary">murC2</name>
    <name evidence="2" type="synonym">murT</name>
    <name evidence="5" type="ORF">HMPREF0877_0511</name>
</gene>
<keyword evidence="2 5" id="KW-0436">Ligase</keyword>
<dbReference type="Proteomes" id="UP000004528">
    <property type="component" value="Unassembled WGS sequence"/>
</dbReference>
<dbReference type="GO" id="GO:0046872">
    <property type="term" value="F:metal ion binding"/>
    <property type="evidence" value="ECO:0007669"/>
    <property type="project" value="UniProtKB-KW"/>
</dbReference>
<dbReference type="GO" id="GO:0008360">
    <property type="term" value="P:regulation of cell shape"/>
    <property type="evidence" value="ECO:0007669"/>
    <property type="project" value="UniProtKB-KW"/>
</dbReference>
<dbReference type="UniPathway" id="UPA00219"/>
<dbReference type="HOGENOM" id="CLU_041534_0_0_9"/>
<keyword evidence="2" id="KW-0479">Metal-binding</keyword>
<dbReference type="GO" id="GO:0009252">
    <property type="term" value="P:peptidoglycan biosynthetic process"/>
    <property type="evidence" value="ECO:0007669"/>
    <property type="project" value="UniProtKB-UniRule"/>
</dbReference>
<proteinExistence type="inferred from homology"/>
<accession>C5R966</accession>
<dbReference type="Gene3D" id="3.40.1190.10">
    <property type="entry name" value="Mur-like, catalytic domain"/>
    <property type="match status" value="1"/>
</dbReference>
<evidence type="ECO:0000256" key="1">
    <source>
        <dbReference type="ARBA" id="ARBA00004752"/>
    </source>
</evidence>
<dbReference type="Pfam" id="PF08353">
    <property type="entry name" value="MurT_C"/>
    <property type="match status" value="1"/>
</dbReference>
<dbReference type="Pfam" id="PF08245">
    <property type="entry name" value="Mur_ligase_M"/>
    <property type="match status" value="1"/>
</dbReference>
<comment type="catalytic activity">
    <reaction evidence="2">
        <text>beta-D-GlcNAc-(1-&gt;4)-Mur2Ac(oyl-L-Ala-gamma-D-Glu-L-Lys-D-Ala-D-Ala)-di-trans,octa-cis-undecaprenyl diphosphate + ATP = beta-D-GlcNAc-(1-&gt;4)-Mur2Ac(oyl-L-Ala-gamma-D-O-P-Glu-L-Lys-D-Ala-D-Ala)-di-trans,octa-cis-undecaprenyl diphosphate + ADP</text>
        <dbReference type="Rhea" id="RHEA:59488"/>
        <dbReference type="ChEBI" id="CHEBI:30616"/>
        <dbReference type="ChEBI" id="CHEBI:60033"/>
        <dbReference type="ChEBI" id="CHEBI:143132"/>
        <dbReference type="ChEBI" id="CHEBI:456216"/>
    </reaction>
</comment>
<keyword evidence="6" id="KW-1185">Reference proteome</keyword>
<dbReference type="STRING" id="585506.HMPREF0877_0511"/>
<dbReference type="InterPro" id="IPR013221">
    <property type="entry name" value="Mur_ligase_cen"/>
</dbReference>
<evidence type="ECO:0000259" key="3">
    <source>
        <dbReference type="Pfam" id="PF08245"/>
    </source>
</evidence>
<name>C5R966_WEIPA</name>
<dbReference type="PANTHER" id="PTHR23135">
    <property type="entry name" value="MUR LIGASE FAMILY MEMBER"/>
    <property type="match status" value="1"/>
</dbReference>
<evidence type="ECO:0000313" key="6">
    <source>
        <dbReference type="Proteomes" id="UP000004528"/>
    </source>
</evidence>
<keyword evidence="2" id="KW-0573">Peptidoglycan synthesis</keyword>
<feature type="domain" description="Lipid II isoglutaminyl synthase (glutamine-hydrolyzing) subunit MurT C-terminal" evidence="4">
    <location>
        <begin position="333"/>
        <end position="441"/>
    </location>
</feature>
<dbReference type="InterPro" id="IPR036565">
    <property type="entry name" value="Mur-like_cat_sf"/>
</dbReference>
<comment type="pathway">
    <text evidence="1 2">Cell wall biogenesis; peptidoglycan biosynthesis.</text>
</comment>
<dbReference type="HAMAP" id="MF_02214">
    <property type="entry name" value="Lipid_II_synth_MurT"/>
    <property type="match status" value="1"/>
</dbReference>
<keyword evidence="2" id="KW-0547">Nucleotide-binding</keyword>
<keyword evidence="2" id="KW-0133">Cell shape</keyword>
<dbReference type="SUPFAM" id="SSF53623">
    <property type="entry name" value="MurD-like peptide ligases, catalytic domain"/>
    <property type="match status" value="1"/>
</dbReference>